<reference evidence="2 3" key="1">
    <citation type="journal article" date="2024" name="ISME J.">
        <title>Tailless and filamentous prophages are predominant in marine Vibrio.</title>
        <authorList>
            <person name="Steensen K."/>
            <person name="Seneca J."/>
            <person name="Bartlau N."/>
            <person name="Yu X.A."/>
            <person name="Hussain F.A."/>
            <person name="Polz M.F."/>
        </authorList>
    </citation>
    <scope>NUCLEOTIDE SEQUENCE [LARGE SCALE GENOMIC DNA]</scope>
    <source>
        <strain evidence="2 3">10N.222.51.A1</strain>
    </source>
</reference>
<organism evidence="2 3">
    <name type="scientific">Vibrio gallaecicus</name>
    <dbReference type="NCBI Taxonomy" id="552386"/>
    <lineage>
        <taxon>Bacteria</taxon>
        <taxon>Pseudomonadati</taxon>
        <taxon>Pseudomonadota</taxon>
        <taxon>Gammaproteobacteria</taxon>
        <taxon>Vibrionales</taxon>
        <taxon>Vibrionaceae</taxon>
        <taxon>Vibrio</taxon>
    </lineage>
</organism>
<name>A0ABV4N8S3_9VIBR</name>
<dbReference type="EMBL" id="JBFRUW010000014">
    <property type="protein sequence ID" value="MFA0567712.1"/>
    <property type="molecule type" value="Genomic_DNA"/>
</dbReference>
<protein>
    <recommendedName>
        <fullName evidence="4">DUF4760 domain-containing protein</fullName>
    </recommendedName>
</protein>
<sequence>MDFFNSEFFTSLITLGVGLIAWAVFRAQQKQTDRDSATLVYLQIRDAERRINDLKQQPQQELVVSSLTKQIIGENNWDKFKGRLVKYFDADEIELINNFYSRVISAESARAECKAVFDESLNEKARQIQSKLIDNIYQNIDDKTEIARKRELLINYASQEVFVFDPDAPKNKAFKELIHITYVSPTPTGEKLKKLAKVRQ</sequence>
<evidence type="ECO:0000256" key="1">
    <source>
        <dbReference type="SAM" id="Phobius"/>
    </source>
</evidence>
<dbReference type="RefSeq" id="WP_372265217.1">
    <property type="nucleotide sequence ID" value="NZ_JBFRUW010000014.1"/>
</dbReference>
<proteinExistence type="predicted"/>
<keyword evidence="1" id="KW-1133">Transmembrane helix</keyword>
<dbReference type="Proteomes" id="UP001570417">
    <property type="component" value="Unassembled WGS sequence"/>
</dbReference>
<feature type="transmembrane region" description="Helical" evidence="1">
    <location>
        <begin position="6"/>
        <end position="25"/>
    </location>
</feature>
<gene>
    <name evidence="2" type="ORF">AB4566_05430</name>
</gene>
<evidence type="ECO:0008006" key="4">
    <source>
        <dbReference type="Google" id="ProtNLM"/>
    </source>
</evidence>
<evidence type="ECO:0000313" key="2">
    <source>
        <dbReference type="EMBL" id="MFA0567712.1"/>
    </source>
</evidence>
<keyword evidence="1" id="KW-0812">Transmembrane</keyword>
<keyword evidence="1" id="KW-0472">Membrane</keyword>
<evidence type="ECO:0000313" key="3">
    <source>
        <dbReference type="Proteomes" id="UP001570417"/>
    </source>
</evidence>
<comment type="caution">
    <text evidence="2">The sequence shown here is derived from an EMBL/GenBank/DDBJ whole genome shotgun (WGS) entry which is preliminary data.</text>
</comment>
<accession>A0ABV4N8S3</accession>
<keyword evidence="3" id="KW-1185">Reference proteome</keyword>